<sequence length="48" mass="4662">MLVALARTYGAVLAAVALSGFLLALANPATNLLVSTHVPLDGGAPSSG</sequence>
<accession>A0ABZ1B3H8</accession>
<proteinExistence type="predicted"/>
<keyword evidence="2" id="KW-1185">Reference proteome</keyword>
<name>A0ABZ1B3H8_9ACTN</name>
<organism evidence="1 2">
    <name type="scientific">Blastococcus brunescens</name>
    <dbReference type="NCBI Taxonomy" id="1564165"/>
    <lineage>
        <taxon>Bacteria</taxon>
        <taxon>Bacillati</taxon>
        <taxon>Actinomycetota</taxon>
        <taxon>Actinomycetes</taxon>
        <taxon>Geodermatophilales</taxon>
        <taxon>Geodermatophilaceae</taxon>
        <taxon>Blastococcus</taxon>
    </lineage>
</organism>
<dbReference type="RefSeq" id="WP_324274945.1">
    <property type="nucleotide sequence ID" value="NZ_CP141261.1"/>
</dbReference>
<dbReference type="Proteomes" id="UP001324287">
    <property type="component" value="Chromosome"/>
</dbReference>
<evidence type="ECO:0000313" key="2">
    <source>
        <dbReference type="Proteomes" id="UP001324287"/>
    </source>
</evidence>
<protein>
    <submittedName>
        <fullName evidence="1">Uncharacterized protein</fullName>
    </submittedName>
</protein>
<gene>
    <name evidence="1" type="ORF">U6N30_28705</name>
</gene>
<dbReference type="EMBL" id="CP141261">
    <property type="protein sequence ID" value="WRL63610.1"/>
    <property type="molecule type" value="Genomic_DNA"/>
</dbReference>
<evidence type="ECO:0000313" key="1">
    <source>
        <dbReference type="EMBL" id="WRL63610.1"/>
    </source>
</evidence>
<reference evidence="1 2" key="1">
    <citation type="submission" date="2023-12" db="EMBL/GenBank/DDBJ databases">
        <title>Blastococcus brunescens sp. nov., an actonobacterium isolated from sandstone collected in sahara desert.</title>
        <authorList>
            <person name="Gtari M."/>
            <person name="Ghodhbane F."/>
        </authorList>
    </citation>
    <scope>NUCLEOTIDE SEQUENCE [LARGE SCALE GENOMIC DNA]</scope>
    <source>
        <strain evidence="1 2">BMG 8361</strain>
    </source>
</reference>